<evidence type="ECO:0000313" key="1">
    <source>
        <dbReference type="EMBL" id="MBK1870111.1"/>
    </source>
</evidence>
<sequence>MSITARPFNYPYDGNLDPAVTALLVIDLQIDFLSEDGYFARKGYDPAPLRAIIPNVNALIAAARKAGCAIVHTRQGYRADRADMTPYEVWRRKRAGIDDTQVLLRSSPGYEIVPEIDVKPEDIIVDKTANGAFTYTDLEHVLRARGITHLLFTGCTTDVCVHTTLREAQDRNFQNLLIEDACASGDAYAHEAAVHMVTVEDGIFGVVAKTEDVIAGLEAVKR</sequence>
<evidence type="ECO:0000313" key="2">
    <source>
        <dbReference type="Proteomes" id="UP000616151"/>
    </source>
</evidence>
<accession>A0ACC5RC94</accession>
<organism evidence="1 2">
    <name type="scientific">Taklimakanibacter albus</name>
    <dbReference type="NCBI Taxonomy" id="2800327"/>
    <lineage>
        <taxon>Bacteria</taxon>
        <taxon>Pseudomonadati</taxon>
        <taxon>Pseudomonadota</taxon>
        <taxon>Alphaproteobacteria</taxon>
        <taxon>Hyphomicrobiales</taxon>
        <taxon>Aestuariivirgaceae</taxon>
        <taxon>Taklimakanibacter</taxon>
    </lineage>
</organism>
<comment type="caution">
    <text evidence="1">The sequence shown here is derived from an EMBL/GenBank/DDBJ whole genome shotgun (WGS) entry which is preliminary data.</text>
</comment>
<keyword evidence="2" id="KW-1185">Reference proteome</keyword>
<gene>
    <name evidence="1" type="ORF">JHL16_27355</name>
</gene>
<proteinExistence type="predicted"/>
<dbReference type="Proteomes" id="UP000616151">
    <property type="component" value="Unassembled WGS sequence"/>
</dbReference>
<protein>
    <submittedName>
        <fullName evidence="1">Cysteine hydrolase</fullName>
    </submittedName>
</protein>
<keyword evidence="1" id="KW-0378">Hydrolase</keyword>
<name>A0ACC5RC94_9HYPH</name>
<reference evidence="1" key="1">
    <citation type="submission" date="2021-01" db="EMBL/GenBank/DDBJ databases">
        <authorList>
            <person name="Sun Q."/>
        </authorList>
    </citation>
    <scope>NUCLEOTIDE SEQUENCE</scope>
    <source>
        <strain evidence="1">YIM B02566</strain>
    </source>
</reference>
<dbReference type="EMBL" id="JAENHL010000008">
    <property type="protein sequence ID" value="MBK1870111.1"/>
    <property type="molecule type" value="Genomic_DNA"/>
</dbReference>